<comment type="caution">
    <text evidence="1">The sequence shown here is derived from an EMBL/GenBank/DDBJ whole genome shotgun (WGS) entry which is preliminary data.</text>
</comment>
<keyword evidence="2" id="KW-1185">Reference proteome</keyword>
<gene>
    <name evidence="1" type="ORF">TIFTF001_007793</name>
</gene>
<name>A0AA88D170_FICCA</name>
<organism evidence="1 2">
    <name type="scientific">Ficus carica</name>
    <name type="common">Common fig</name>
    <dbReference type="NCBI Taxonomy" id="3494"/>
    <lineage>
        <taxon>Eukaryota</taxon>
        <taxon>Viridiplantae</taxon>
        <taxon>Streptophyta</taxon>
        <taxon>Embryophyta</taxon>
        <taxon>Tracheophyta</taxon>
        <taxon>Spermatophyta</taxon>
        <taxon>Magnoliopsida</taxon>
        <taxon>eudicotyledons</taxon>
        <taxon>Gunneridae</taxon>
        <taxon>Pentapetalae</taxon>
        <taxon>rosids</taxon>
        <taxon>fabids</taxon>
        <taxon>Rosales</taxon>
        <taxon>Moraceae</taxon>
        <taxon>Ficeae</taxon>
        <taxon>Ficus</taxon>
    </lineage>
</organism>
<protein>
    <submittedName>
        <fullName evidence="1">Uncharacterized protein</fullName>
    </submittedName>
</protein>
<evidence type="ECO:0000313" key="2">
    <source>
        <dbReference type="Proteomes" id="UP001187192"/>
    </source>
</evidence>
<reference evidence="1" key="1">
    <citation type="submission" date="2023-07" db="EMBL/GenBank/DDBJ databases">
        <title>draft genome sequence of fig (Ficus carica).</title>
        <authorList>
            <person name="Takahashi T."/>
            <person name="Nishimura K."/>
        </authorList>
    </citation>
    <scope>NUCLEOTIDE SEQUENCE</scope>
</reference>
<dbReference type="AlphaFoldDB" id="A0AA88D170"/>
<evidence type="ECO:0000313" key="1">
    <source>
        <dbReference type="EMBL" id="GMN38561.1"/>
    </source>
</evidence>
<accession>A0AA88D170</accession>
<dbReference type="EMBL" id="BTGU01000008">
    <property type="protein sequence ID" value="GMN38561.1"/>
    <property type="molecule type" value="Genomic_DNA"/>
</dbReference>
<dbReference type="Proteomes" id="UP001187192">
    <property type="component" value="Unassembled WGS sequence"/>
</dbReference>
<sequence>MLLPVTTFSSTPVRFGSSGDPDGLYSEWSQWVDMLRVRLVLCQFGQVVEDCVEVGTRTGAAWAGHPERNLVVVKEVLLEQVPWNPIVICLRFSKER</sequence>
<proteinExistence type="predicted"/>